<feature type="region of interest" description="Disordered" evidence="1">
    <location>
        <begin position="249"/>
        <end position="288"/>
    </location>
</feature>
<sequence length="288" mass="31804">MDPFASLELAPYQTAPQLPLQTLVVLSNALSSRMPDDPPAYVAAAELAMREVVGESEAAMVIRLRQDNEASVSADLELDNALDGLWSLLRDRMRGWARYERPGLNVLIEDDELAVDFEAVRDKATRARELSARLFGAGSLDMLNRSYPEQSQLMANLLELIETDELADDLLELAGEELLPIIQRCQELYEAMVDRRSGKDTTTRADLRVLRVKLQRRIVRYNTLVLTMLDEAKPETRDLVEAALQPMITLRPQRSSSTGGADGEVEGDDGVIAAPPEAVEGDDAPVDG</sequence>
<dbReference type="Proteomes" id="UP000238823">
    <property type="component" value="Unassembled WGS sequence"/>
</dbReference>
<name>A0A2S9YQV6_9BACT</name>
<reference evidence="2 3" key="1">
    <citation type="submission" date="2018-03" db="EMBL/GenBank/DDBJ databases">
        <title>Draft Genome Sequences of the Obligatory Marine Myxobacteria Enhygromyxa salina SWB007.</title>
        <authorList>
            <person name="Poehlein A."/>
            <person name="Moghaddam J.A."/>
            <person name="Harms H."/>
            <person name="Alanjari M."/>
            <person name="Koenig G.M."/>
            <person name="Daniel R."/>
            <person name="Schaeberle T.F."/>
        </authorList>
    </citation>
    <scope>NUCLEOTIDE SEQUENCE [LARGE SCALE GENOMIC DNA]</scope>
    <source>
        <strain evidence="2 3">SWB007</strain>
    </source>
</reference>
<protein>
    <submittedName>
        <fullName evidence="2">Uncharacterized protein</fullName>
    </submittedName>
</protein>
<proteinExistence type="predicted"/>
<evidence type="ECO:0000313" key="3">
    <source>
        <dbReference type="Proteomes" id="UP000238823"/>
    </source>
</evidence>
<dbReference type="AlphaFoldDB" id="A0A2S9YQV6"/>
<organism evidence="2 3">
    <name type="scientific">Enhygromyxa salina</name>
    <dbReference type="NCBI Taxonomy" id="215803"/>
    <lineage>
        <taxon>Bacteria</taxon>
        <taxon>Pseudomonadati</taxon>
        <taxon>Myxococcota</taxon>
        <taxon>Polyangia</taxon>
        <taxon>Nannocystales</taxon>
        <taxon>Nannocystaceae</taxon>
        <taxon>Enhygromyxa</taxon>
    </lineage>
</organism>
<evidence type="ECO:0000256" key="1">
    <source>
        <dbReference type="SAM" id="MobiDB-lite"/>
    </source>
</evidence>
<dbReference type="EMBL" id="PVNL01000054">
    <property type="protein sequence ID" value="PRQ07477.1"/>
    <property type="molecule type" value="Genomic_DNA"/>
</dbReference>
<comment type="caution">
    <text evidence="2">The sequence shown here is derived from an EMBL/GenBank/DDBJ whole genome shotgun (WGS) entry which is preliminary data.</text>
</comment>
<evidence type="ECO:0000313" key="2">
    <source>
        <dbReference type="EMBL" id="PRQ07477.1"/>
    </source>
</evidence>
<accession>A0A2S9YQV6</accession>
<gene>
    <name evidence="2" type="ORF">ENSA7_28700</name>
</gene>
<feature type="compositionally biased region" description="Acidic residues" evidence="1">
    <location>
        <begin position="279"/>
        <end position="288"/>
    </location>
</feature>